<evidence type="ECO:0000313" key="4">
    <source>
        <dbReference type="EMBL" id="PFH32575.1"/>
    </source>
</evidence>
<feature type="region of interest" description="Disordered" evidence="2">
    <location>
        <begin position="21"/>
        <end position="56"/>
    </location>
</feature>
<name>A0A2A9M3N8_BESBE</name>
<dbReference type="AlphaFoldDB" id="A0A2A9M3N8"/>
<sequence>MASLAGAAPFSRASSLLSALPASPRAVASASPSGASGPAARGRRPTRGLRAPPPPAPPPEIACSHCGRHVDDVLVLACGHNLCLVCGAASAGAAGERARRRRERRAAGAETDEESDAASSADLFSARRSGANLRMSDGLACPLCDVCTRLAPETLQALGRAPPDEARGSHGRRRRGGGFAEAAAEPARLCGLCEAREASVFCRGCACTYCDSCAVRVHERNSRLAAHKFRLIARAPGLLLPLGGPAARRAKLREDAGHVRTFEDGSECGGGASSASSLAFSSPRSLASALLRGAVCARPHYGGGAGAAEGGSEKASGGTAASARESVHSSAIAETGGAERARLFCTLLKRLGKGGNIADMLQLCSISNLECEVHPGEPVRFFCMTCMVVPCLCAQCVMGCDHARHALLQIPRAWEEVASRYLHDEFTSTLFRAKADVDALRQALRERRFEWGRSLYEDRQLAAGTGTRLKEEMQEKEHQLRVALTAFTSKFTYECEAFRKITGEKIAQAQQLLQQIRDFRNASDSVLLTFFRDHREVIEKHIAREDPAELEHLPHSRQSILDHATQVTDEICELARELRDNLRNCEGRRREEEEPAEPADDAQQTLESLLRPRASKEGQSLALVAPLGTRVDATDAGGEEDAEATQGQEAGKGEEDENSDEAEDEEEGEEHEDSE</sequence>
<keyword evidence="5" id="KW-1185">Reference proteome</keyword>
<protein>
    <submittedName>
        <fullName evidence="4">B-box zinc finger domain-containing protein</fullName>
    </submittedName>
</protein>
<dbReference type="PROSITE" id="PS50119">
    <property type="entry name" value="ZF_BBOX"/>
    <property type="match status" value="1"/>
</dbReference>
<keyword evidence="1" id="KW-0863">Zinc-finger</keyword>
<feature type="region of interest" description="Disordered" evidence="2">
    <location>
        <begin position="611"/>
        <end position="675"/>
    </location>
</feature>
<keyword evidence="1" id="KW-0479">Metal-binding</keyword>
<dbReference type="SUPFAM" id="SSF57845">
    <property type="entry name" value="B-box zinc-binding domain"/>
    <property type="match status" value="1"/>
</dbReference>
<feature type="region of interest" description="Disordered" evidence="2">
    <location>
        <begin position="95"/>
        <end position="121"/>
    </location>
</feature>
<dbReference type="STRING" id="94643.A0A2A9M3N8"/>
<feature type="compositionally biased region" description="Low complexity" evidence="2">
    <location>
        <begin position="21"/>
        <end position="40"/>
    </location>
</feature>
<comment type="caution">
    <text evidence="4">The sequence shown here is derived from an EMBL/GenBank/DDBJ whole genome shotgun (WGS) entry which is preliminary data.</text>
</comment>
<dbReference type="Gene3D" id="3.30.160.60">
    <property type="entry name" value="Classic Zinc Finger"/>
    <property type="match status" value="1"/>
</dbReference>
<dbReference type="GeneID" id="40306249"/>
<dbReference type="OrthoDB" id="332412at2759"/>
<dbReference type="PANTHER" id="PTHR25462:SF306">
    <property type="entry name" value="TRIPARTITE MOTIF CONTAINING 9"/>
    <property type="match status" value="1"/>
</dbReference>
<dbReference type="InterPro" id="IPR001841">
    <property type="entry name" value="Znf_RING"/>
</dbReference>
<reference evidence="4 5" key="1">
    <citation type="submission" date="2017-09" db="EMBL/GenBank/DDBJ databases">
        <title>Genome sequencing of Besnoitia besnoiti strain Bb-Ger1.</title>
        <authorList>
            <person name="Schares G."/>
            <person name="Venepally P."/>
            <person name="Lorenzi H.A."/>
        </authorList>
    </citation>
    <scope>NUCLEOTIDE SEQUENCE [LARGE SCALE GENOMIC DNA]</scope>
    <source>
        <strain evidence="4 5">Bb-Ger1</strain>
    </source>
</reference>
<organism evidence="4 5">
    <name type="scientific">Besnoitia besnoiti</name>
    <name type="common">Apicomplexan protozoan</name>
    <dbReference type="NCBI Taxonomy" id="94643"/>
    <lineage>
        <taxon>Eukaryota</taxon>
        <taxon>Sar</taxon>
        <taxon>Alveolata</taxon>
        <taxon>Apicomplexa</taxon>
        <taxon>Conoidasida</taxon>
        <taxon>Coccidia</taxon>
        <taxon>Eucoccidiorida</taxon>
        <taxon>Eimeriorina</taxon>
        <taxon>Sarcocystidae</taxon>
        <taxon>Besnoitia</taxon>
    </lineage>
</organism>
<dbReference type="SMART" id="SM00336">
    <property type="entry name" value="BBOX"/>
    <property type="match status" value="2"/>
</dbReference>
<evidence type="ECO:0000313" key="5">
    <source>
        <dbReference type="Proteomes" id="UP000224006"/>
    </source>
</evidence>
<dbReference type="GO" id="GO:0061630">
    <property type="term" value="F:ubiquitin protein ligase activity"/>
    <property type="evidence" value="ECO:0007669"/>
    <property type="project" value="TreeGrafter"/>
</dbReference>
<gene>
    <name evidence="4" type="ORF">BESB_011870</name>
</gene>
<keyword evidence="1" id="KW-0862">Zinc</keyword>
<dbReference type="PANTHER" id="PTHR25462">
    <property type="entry name" value="BONUS, ISOFORM C-RELATED"/>
    <property type="match status" value="1"/>
</dbReference>
<dbReference type="InterPro" id="IPR000315">
    <property type="entry name" value="Znf_B-box"/>
</dbReference>
<dbReference type="KEGG" id="bbes:BESB_011870"/>
<dbReference type="SMART" id="SM00184">
    <property type="entry name" value="RING"/>
    <property type="match status" value="1"/>
</dbReference>
<evidence type="ECO:0000256" key="1">
    <source>
        <dbReference type="PROSITE-ProRule" id="PRU00024"/>
    </source>
</evidence>
<dbReference type="Pfam" id="PF00643">
    <property type="entry name" value="zf-B_box"/>
    <property type="match status" value="1"/>
</dbReference>
<dbReference type="VEuPathDB" id="ToxoDB:BESB_011870"/>
<dbReference type="EMBL" id="NWUJ01000010">
    <property type="protein sequence ID" value="PFH32575.1"/>
    <property type="molecule type" value="Genomic_DNA"/>
</dbReference>
<feature type="domain" description="B box-type" evidence="3">
    <location>
        <begin position="185"/>
        <end position="232"/>
    </location>
</feature>
<evidence type="ECO:0000259" key="3">
    <source>
        <dbReference type="PROSITE" id="PS50119"/>
    </source>
</evidence>
<proteinExistence type="predicted"/>
<dbReference type="CDD" id="cd19756">
    <property type="entry name" value="Bbox2"/>
    <property type="match status" value="1"/>
</dbReference>
<accession>A0A2A9M3N8</accession>
<feature type="compositionally biased region" description="Acidic residues" evidence="2">
    <location>
        <begin position="654"/>
        <end position="675"/>
    </location>
</feature>
<dbReference type="CDD" id="cd19757">
    <property type="entry name" value="Bbox1"/>
    <property type="match status" value="1"/>
</dbReference>
<evidence type="ECO:0000256" key="2">
    <source>
        <dbReference type="SAM" id="MobiDB-lite"/>
    </source>
</evidence>
<dbReference type="Proteomes" id="UP000224006">
    <property type="component" value="Chromosome IX"/>
</dbReference>
<dbReference type="InterPro" id="IPR047153">
    <property type="entry name" value="TRIM45/56/19-like"/>
</dbReference>
<dbReference type="GO" id="GO:0008270">
    <property type="term" value="F:zinc ion binding"/>
    <property type="evidence" value="ECO:0007669"/>
    <property type="project" value="UniProtKB-KW"/>
</dbReference>
<dbReference type="RefSeq" id="XP_029216584.1">
    <property type="nucleotide sequence ID" value="XM_029359917.1"/>
</dbReference>